<evidence type="ECO:0000313" key="1">
    <source>
        <dbReference type="EMBL" id="SVD55221.1"/>
    </source>
</evidence>
<proteinExistence type="predicted"/>
<feature type="non-terminal residue" evidence="1">
    <location>
        <position position="1"/>
    </location>
</feature>
<dbReference type="AlphaFoldDB" id="A0A382WAP5"/>
<gene>
    <name evidence="1" type="ORF">METZ01_LOCUS408075</name>
</gene>
<accession>A0A382WAP5</accession>
<protein>
    <submittedName>
        <fullName evidence="1">Uncharacterized protein</fullName>
    </submittedName>
</protein>
<name>A0A382WAP5_9ZZZZ</name>
<feature type="non-terminal residue" evidence="1">
    <location>
        <position position="27"/>
    </location>
</feature>
<reference evidence="1" key="1">
    <citation type="submission" date="2018-05" db="EMBL/GenBank/DDBJ databases">
        <authorList>
            <person name="Lanie J.A."/>
            <person name="Ng W.-L."/>
            <person name="Kazmierczak K.M."/>
            <person name="Andrzejewski T.M."/>
            <person name="Davidsen T.M."/>
            <person name="Wayne K.J."/>
            <person name="Tettelin H."/>
            <person name="Glass J.I."/>
            <person name="Rusch D."/>
            <person name="Podicherti R."/>
            <person name="Tsui H.-C.T."/>
            <person name="Winkler M.E."/>
        </authorList>
    </citation>
    <scope>NUCLEOTIDE SEQUENCE</scope>
</reference>
<dbReference type="EMBL" id="UINC01157951">
    <property type="protein sequence ID" value="SVD55221.1"/>
    <property type="molecule type" value="Genomic_DNA"/>
</dbReference>
<organism evidence="1">
    <name type="scientific">marine metagenome</name>
    <dbReference type="NCBI Taxonomy" id="408172"/>
    <lineage>
        <taxon>unclassified sequences</taxon>
        <taxon>metagenomes</taxon>
        <taxon>ecological metagenomes</taxon>
    </lineage>
</organism>
<sequence>APMLITLFMIIRLLRIHTVKLTPYNFY</sequence>